<proteinExistence type="predicted"/>
<reference evidence="4" key="1">
    <citation type="submission" date="2016-10" db="EMBL/GenBank/DDBJ databases">
        <authorList>
            <person name="Varghese N."/>
            <person name="Submissions S."/>
        </authorList>
    </citation>
    <scope>NUCLEOTIDE SEQUENCE [LARGE SCALE GENOMIC DNA]</scope>
    <source>
        <strain evidence="4">DSM 23313</strain>
    </source>
</reference>
<dbReference type="AlphaFoldDB" id="A0A1G8BYL0"/>
<protein>
    <submittedName>
        <fullName evidence="3">Uncharacterized protein</fullName>
    </submittedName>
</protein>
<sequence>MNELHIENSPYLLQHANNPIHWKAWNQKTLETALQQDKLIVVSIGYSTCHWCHVMEHESFENTEVASLMNEHYISIKIDREEHPDIDNYYMKAVQLMTKQGGWPLNVVCLPDGRPIWGGTYFKKDAWTDSLEQLKNLYRDRKDTVIDFAEKLSEGISILSLAPQYKEESRFNLDIVLDKWKKSFDPEYGGYNRAPKFMMPTNLLYLQKLGFLKSDNDLLEHIDLTLTKMAYGGLFDTVEGGFSRYSVDFKWHVPHFEKMLYDNAQLLSVYADAYKRTSNPLYTEIIDKTIKFIFTNWDNNQGGFYSALDADSLNTNSKLVEGAFYTWTKKELQELLQEDFDLFSIVFNINEFGYWEEGQFVLIQNKSLEEIALSQNIALTDLHSKKCTWETLLLEKRNLRAKPRLDDKTITSWNAMLITGLLDAYTATHNQEYLNRAIKLEDFIHTKLWSEDGGLFRTFKNDKATIEAYLDDYSFYIQALINLFEHTAEEKYIKHAKNVIDLSLDKFLDHKSSFFLYSAKSNKNITPAVEIEDNVIPSSNAIMAMNLLKLGVLFENTHYTQIATDMTKVVLSQIDYPSAYSHWLLLDLYFQHPIELSFVGENAQKQALKIRDKMISRAFIFSSTTDSTIPYLAKYGNSNSTLHYICMNSSCLKPEENITALEKYTL</sequence>
<evidence type="ECO:0000313" key="3">
    <source>
        <dbReference type="EMBL" id="SDH38218.1"/>
    </source>
</evidence>
<dbReference type="SUPFAM" id="SSF48208">
    <property type="entry name" value="Six-hairpin glycosidases"/>
    <property type="match status" value="1"/>
</dbReference>
<dbReference type="InterPro" id="IPR012341">
    <property type="entry name" value="6hp_glycosidase-like_sf"/>
</dbReference>
<dbReference type="GO" id="GO:0005975">
    <property type="term" value="P:carbohydrate metabolic process"/>
    <property type="evidence" value="ECO:0007669"/>
    <property type="project" value="InterPro"/>
</dbReference>
<dbReference type="Gene3D" id="3.40.30.10">
    <property type="entry name" value="Glutaredoxin"/>
    <property type="match status" value="1"/>
</dbReference>
<name>A0A1G8BYL0_9FLAO</name>
<gene>
    <name evidence="3" type="ORF">SAMN05421818_10327</name>
</gene>
<dbReference type="Gene3D" id="1.50.10.20">
    <property type="match status" value="1"/>
</dbReference>
<dbReference type="STRING" id="702745.SAMN05421818_10327"/>
<keyword evidence="4" id="KW-1185">Reference proteome</keyword>
<dbReference type="Pfam" id="PF06662">
    <property type="entry name" value="C5-epim_C"/>
    <property type="match status" value="1"/>
</dbReference>
<evidence type="ECO:0000313" key="4">
    <source>
        <dbReference type="Proteomes" id="UP000243588"/>
    </source>
</evidence>
<dbReference type="Gene3D" id="1.50.10.10">
    <property type="match status" value="1"/>
</dbReference>
<accession>A0A1G8BYL0</accession>
<evidence type="ECO:0000259" key="2">
    <source>
        <dbReference type="Pfam" id="PF06662"/>
    </source>
</evidence>
<dbReference type="EMBL" id="FNDQ01000003">
    <property type="protein sequence ID" value="SDH38218.1"/>
    <property type="molecule type" value="Genomic_DNA"/>
</dbReference>
<dbReference type="InterPro" id="IPR010598">
    <property type="entry name" value="C5-epim_C"/>
</dbReference>
<dbReference type="InterPro" id="IPR008928">
    <property type="entry name" value="6-hairpin_glycosidase_sf"/>
</dbReference>
<dbReference type="RefSeq" id="WP_090405469.1">
    <property type="nucleotide sequence ID" value="NZ_FNDQ01000003.1"/>
</dbReference>
<dbReference type="InterPro" id="IPR024705">
    <property type="entry name" value="Ssp411"/>
</dbReference>
<evidence type="ECO:0000259" key="1">
    <source>
        <dbReference type="Pfam" id="PF03190"/>
    </source>
</evidence>
<dbReference type="InterPro" id="IPR036249">
    <property type="entry name" value="Thioredoxin-like_sf"/>
</dbReference>
<dbReference type="CDD" id="cd02955">
    <property type="entry name" value="SSP411"/>
    <property type="match status" value="1"/>
</dbReference>
<dbReference type="PANTHER" id="PTHR42899">
    <property type="entry name" value="SPERMATOGENESIS-ASSOCIATED PROTEIN 20"/>
    <property type="match status" value="1"/>
</dbReference>
<dbReference type="PIRSF" id="PIRSF006402">
    <property type="entry name" value="UCP006402_thioredoxin"/>
    <property type="match status" value="1"/>
</dbReference>
<dbReference type="PANTHER" id="PTHR42899:SF1">
    <property type="entry name" value="SPERMATOGENESIS-ASSOCIATED PROTEIN 20"/>
    <property type="match status" value="1"/>
</dbReference>
<dbReference type="SUPFAM" id="SSF52833">
    <property type="entry name" value="Thioredoxin-like"/>
    <property type="match status" value="1"/>
</dbReference>
<feature type="domain" description="D-glucuronyl C5-epimerase C-terminal" evidence="2">
    <location>
        <begin position="417"/>
        <end position="477"/>
    </location>
</feature>
<dbReference type="Proteomes" id="UP000243588">
    <property type="component" value="Unassembled WGS sequence"/>
</dbReference>
<dbReference type="InterPro" id="IPR004879">
    <property type="entry name" value="Ssp411-like_TRX"/>
</dbReference>
<feature type="domain" description="Spermatogenesis-associated protein 20-like TRX" evidence="1">
    <location>
        <begin position="2"/>
        <end position="154"/>
    </location>
</feature>
<organism evidence="3 4">
    <name type="scientific">Myroides phaeus</name>
    <dbReference type="NCBI Taxonomy" id="702745"/>
    <lineage>
        <taxon>Bacteria</taxon>
        <taxon>Pseudomonadati</taxon>
        <taxon>Bacteroidota</taxon>
        <taxon>Flavobacteriia</taxon>
        <taxon>Flavobacteriales</taxon>
        <taxon>Flavobacteriaceae</taxon>
        <taxon>Myroides</taxon>
    </lineage>
</organism>
<dbReference type="Pfam" id="PF03190">
    <property type="entry name" value="Thioredox_DsbH"/>
    <property type="match status" value="1"/>
</dbReference>